<keyword evidence="6 10" id="KW-0133">Cell shape</keyword>
<dbReference type="SUPFAM" id="SSF53244">
    <property type="entry name" value="MurD-like peptide ligases, peptide-binding domain"/>
    <property type="match status" value="1"/>
</dbReference>
<dbReference type="InterPro" id="IPR036565">
    <property type="entry name" value="Mur-like_cat_sf"/>
</dbReference>
<feature type="domain" description="Mur ligase N-terminal catalytic" evidence="12">
    <location>
        <begin position="28"/>
        <end position="100"/>
    </location>
</feature>
<keyword evidence="9 10" id="KW-0961">Cell wall biogenesis/degradation</keyword>
<evidence type="ECO:0000256" key="6">
    <source>
        <dbReference type="ARBA" id="ARBA00022960"/>
    </source>
</evidence>
<dbReference type="InterPro" id="IPR036615">
    <property type="entry name" value="Mur_ligase_C_dom_sf"/>
</dbReference>
<organism evidence="15 16">
    <name type="scientific">Faecalicatena acetigenes</name>
    <dbReference type="NCBI Taxonomy" id="2981790"/>
    <lineage>
        <taxon>Bacteria</taxon>
        <taxon>Bacillati</taxon>
        <taxon>Bacillota</taxon>
        <taxon>Clostridia</taxon>
        <taxon>Lachnospirales</taxon>
        <taxon>Lachnospiraceae</taxon>
        <taxon>Faecalicatena</taxon>
    </lineage>
</organism>
<dbReference type="SUPFAM" id="SSF53623">
    <property type="entry name" value="MurD-like peptide ligases, catalytic domain"/>
    <property type="match status" value="1"/>
</dbReference>
<comment type="pathway">
    <text evidence="10 11">Cell wall biogenesis; peptidoglycan biosynthesis.</text>
</comment>
<evidence type="ECO:0000256" key="11">
    <source>
        <dbReference type="RuleBase" id="RU004136"/>
    </source>
</evidence>
<comment type="caution">
    <text evidence="15">The sequence shown here is derived from an EMBL/GenBank/DDBJ whole genome shotgun (WGS) entry which is preliminary data.</text>
</comment>
<dbReference type="InterPro" id="IPR013221">
    <property type="entry name" value="Mur_ligase_cen"/>
</dbReference>
<dbReference type="InterPro" id="IPR000713">
    <property type="entry name" value="Mur_ligase_N"/>
</dbReference>
<dbReference type="PANTHER" id="PTHR43024:SF1">
    <property type="entry name" value="UDP-N-ACETYLMURAMOYL-TRIPEPTIDE--D-ALANYL-D-ALANINE LIGASE"/>
    <property type="match status" value="1"/>
</dbReference>
<dbReference type="InterPro" id="IPR035911">
    <property type="entry name" value="MurE/MurF_N"/>
</dbReference>
<dbReference type="GO" id="GO:0016874">
    <property type="term" value="F:ligase activity"/>
    <property type="evidence" value="ECO:0007669"/>
    <property type="project" value="UniProtKB-KW"/>
</dbReference>
<gene>
    <name evidence="10" type="primary">murF</name>
    <name evidence="15" type="ORF">OCV51_05575</name>
</gene>
<evidence type="ECO:0000313" key="15">
    <source>
        <dbReference type="EMBL" id="MCU6747123.1"/>
    </source>
</evidence>
<keyword evidence="3 10" id="KW-0132">Cell division</keyword>
<dbReference type="InterPro" id="IPR005863">
    <property type="entry name" value="UDP-N-AcMur_synth"/>
</dbReference>
<keyword evidence="8 10" id="KW-0131">Cell cycle</keyword>
<dbReference type="Pfam" id="PF08245">
    <property type="entry name" value="Mur_ligase_M"/>
    <property type="match status" value="1"/>
</dbReference>
<evidence type="ECO:0000256" key="10">
    <source>
        <dbReference type="HAMAP-Rule" id="MF_02019"/>
    </source>
</evidence>
<dbReference type="Gene3D" id="3.40.1390.10">
    <property type="entry name" value="MurE/MurF, N-terminal domain"/>
    <property type="match status" value="1"/>
</dbReference>
<keyword evidence="16" id="KW-1185">Reference proteome</keyword>
<proteinExistence type="inferred from homology"/>
<name>A0ABT2TA13_9FIRM</name>
<dbReference type="RefSeq" id="WP_059066448.1">
    <property type="nucleotide sequence ID" value="NZ_JAOQJX010000006.1"/>
</dbReference>
<evidence type="ECO:0000259" key="12">
    <source>
        <dbReference type="Pfam" id="PF01225"/>
    </source>
</evidence>
<dbReference type="Pfam" id="PF01225">
    <property type="entry name" value="Mur_ligase"/>
    <property type="match status" value="1"/>
</dbReference>
<evidence type="ECO:0000259" key="13">
    <source>
        <dbReference type="Pfam" id="PF02875"/>
    </source>
</evidence>
<keyword evidence="7 10" id="KW-0573">Peptidoglycan synthesis</keyword>
<comment type="function">
    <text evidence="10 11">Involved in cell wall formation. Catalyzes the final step in the synthesis of UDP-N-acetylmuramoyl-pentapeptide, the precursor of murein.</text>
</comment>
<feature type="domain" description="Mur ligase central" evidence="14">
    <location>
        <begin position="110"/>
        <end position="296"/>
    </location>
</feature>
<evidence type="ECO:0000259" key="14">
    <source>
        <dbReference type="Pfam" id="PF08245"/>
    </source>
</evidence>
<comment type="catalytic activity">
    <reaction evidence="10 11">
        <text>D-alanyl-D-alanine + UDP-N-acetyl-alpha-D-muramoyl-L-alanyl-gamma-D-glutamyl-meso-2,6-diaminopimelate + ATP = UDP-N-acetyl-alpha-D-muramoyl-L-alanyl-gamma-D-glutamyl-meso-2,6-diaminopimeloyl-D-alanyl-D-alanine + ADP + phosphate + H(+)</text>
        <dbReference type="Rhea" id="RHEA:28374"/>
        <dbReference type="ChEBI" id="CHEBI:15378"/>
        <dbReference type="ChEBI" id="CHEBI:30616"/>
        <dbReference type="ChEBI" id="CHEBI:43474"/>
        <dbReference type="ChEBI" id="CHEBI:57822"/>
        <dbReference type="ChEBI" id="CHEBI:61386"/>
        <dbReference type="ChEBI" id="CHEBI:83905"/>
        <dbReference type="ChEBI" id="CHEBI:456216"/>
        <dbReference type="EC" id="6.3.2.10"/>
    </reaction>
</comment>
<keyword evidence="4 10" id="KW-0547">Nucleotide-binding</keyword>
<evidence type="ECO:0000256" key="1">
    <source>
        <dbReference type="ARBA" id="ARBA00022490"/>
    </source>
</evidence>
<comment type="similarity">
    <text evidence="10">Belongs to the MurCDEF family. MurF subfamily.</text>
</comment>
<dbReference type="PANTHER" id="PTHR43024">
    <property type="entry name" value="UDP-N-ACETYLMURAMOYL-TRIPEPTIDE--D-ALANYL-D-ALANINE LIGASE"/>
    <property type="match status" value="1"/>
</dbReference>
<protein>
    <recommendedName>
        <fullName evidence="10 11">UDP-N-acetylmuramoyl-tripeptide--D-alanyl-D-alanine ligase</fullName>
        <ecNumber evidence="10 11">6.3.2.10</ecNumber>
    </recommendedName>
    <alternativeName>
        <fullName evidence="10">D-alanyl-D-alanine-adding enzyme</fullName>
    </alternativeName>
</protein>
<dbReference type="Gene3D" id="3.40.1190.10">
    <property type="entry name" value="Mur-like, catalytic domain"/>
    <property type="match status" value="1"/>
</dbReference>
<feature type="binding site" evidence="10">
    <location>
        <begin position="112"/>
        <end position="118"/>
    </location>
    <ligand>
        <name>ATP</name>
        <dbReference type="ChEBI" id="CHEBI:30616"/>
    </ligand>
</feature>
<dbReference type="InterPro" id="IPR051046">
    <property type="entry name" value="MurCDEF_CellWall_CoF430Synth"/>
</dbReference>
<dbReference type="Proteomes" id="UP001652394">
    <property type="component" value="Unassembled WGS sequence"/>
</dbReference>
<dbReference type="HAMAP" id="MF_02019">
    <property type="entry name" value="MurF"/>
    <property type="match status" value="1"/>
</dbReference>
<dbReference type="InterPro" id="IPR004101">
    <property type="entry name" value="Mur_ligase_C"/>
</dbReference>
<evidence type="ECO:0000256" key="3">
    <source>
        <dbReference type="ARBA" id="ARBA00022618"/>
    </source>
</evidence>
<sequence length="461" mass="50240">MKHMSLKEIAAACGGTYFGSPKTALKEVKSVVIDSRKVEQDSLFIAVKGARADGHAFIPQVMKAGALCAVSEHKLEHADFPYILVSSTLQALKDIAEHYRRSLDVKVIGISGSVGKTSTKEMIASILSQKFNVLKTEGNFNNEIGLPLTVFRLKEEHEIAVLEMGISDFGEMSRLAKIARPDICVFTNIGCAHLENLKSRDGILKAKTEMLEYMNPSGSIILNGDDDKLKNFVPANGISPIYFGLDAMLPYHADHIDDQGLNGTSARFSTPSIAFHAHIRIPGEHMVYNALAGIAVGQALGMKEEEMIKGIESLVPLAGRNHLIQTKFLSIIDDCYNANPASMKSSLSVLAKADTRTIAVLGDMFELGPTINELHAEVGAYAAQSGIHVLICIGEHSAYMAKGAANFTGSENAKTAIYYFKTKEEFLEKANTLLKKNDTVLVKASHGMEFPEIVEHLKEMR</sequence>
<comment type="subcellular location">
    <subcellularLocation>
        <location evidence="10 11">Cytoplasm</location>
    </subcellularLocation>
</comment>
<evidence type="ECO:0000256" key="4">
    <source>
        <dbReference type="ARBA" id="ARBA00022741"/>
    </source>
</evidence>
<dbReference type="EC" id="6.3.2.10" evidence="10 11"/>
<keyword evidence="2 10" id="KW-0436">Ligase</keyword>
<keyword evidence="5 10" id="KW-0067">ATP-binding</keyword>
<dbReference type="EMBL" id="JAOQJX010000006">
    <property type="protein sequence ID" value="MCU6747123.1"/>
    <property type="molecule type" value="Genomic_DNA"/>
</dbReference>
<evidence type="ECO:0000256" key="9">
    <source>
        <dbReference type="ARBA" id="ARBA00023316"/>
    </source>
</evidence>
<keyword evidence="1 10" id="KW-0963">Cytoplasm</keyword>
<accession>A0ABT2TA13</accession>
<dbReference type="SUPFAM" id="SSF63418">
    <property type="entry name" value="MurE/MurF N-terminal domain"/>
    <property type="match status" value="1"/>
</dbReference>
<evidence type="ECO:0000313" key="16">
    <source>
        <dbReference type="Proteomes" id="UP001652394"/>
    </source>
</evidence>
<dbReference type="Pfam" id="PF02875">
    <property type="entry name" value="Mur_ligase_C"/>
    <property type="match status" value="1"/>
</dbReference>
<evidence type="ECO:0000256" key="8">
    <source>
        <dbReference type="ARBA" id="ARBA00023306"/>
    </source>
</evidence>
<dbReference type="NCBIfam" id="TIGR01143">
    <property type="entry name" value="murF"/>
    <property type="match status" value="1"/>
</dbReference>
<reference evidence="15 16" key="1">
    <citation type="journal article" date="2021" name="ISME Commun">
        <title>Automated analysis of genomic sequences facilitates high-throughput and comprehensive description of bacteria.</title>
        <authorList>
            <person name="Hitch T.C.A."/>
        </authorList>
    </citation>
    <scope>NUCLEOTIDE SEQUENCE [LARGE SCALE GENOMIC DNA]</scope>
    <source>
        <strain evidence="15 16">H2_18</strain>
    </source>
</reference>
<feature type="domain" description="Mur ligase C-terminal" evidence="13">
    <location>
        <begin position="319"/>
        <end position="445"/>
    </location>
</feature>
<evidence type="ECO:0000256" key="7">
    <source>
        <dbReference type="ARBA" id="ARBA00022984"/>
    </source>
</evidence>
<dbReference type="Gene3D" id="3.90.190.20">
    <property type="entry name" value="Mur ligase, C-terminal domain"/>
    <property type="match status" value="1"/>
</dbReference>
<evidence type="ECO:0000256" key="2">
    <source>
        <dbReference type="ARBA" id="ARBA00022598"/>
    </source>
</evidence>
<evidence type="ECO:0000256" key="5">
    <source>
        <dbReference type="ARBA" id="ARBA00022840"/>
    </source>
</evidence>